<protein>
    <submittedName>
        <fullName evidence="2">Putative mudr8x ap</fullName>
    </submittedName>
</protein>
<evidence type="ECO:0000259" key="1">
    <source>
        <dbReference type="Pfam" id="PF10551"/>
    </source>
</evidence>
<sequence length="264" mass="30143">YQLYTVHAVLHGVVMPMAYGLLPSKSEDTYRRFFAALLNAMGRHSIEVVYSDFEIEAMNAVQDLIPSARIQGCFFHLSQSVYRRVCASGLQSTYNTQEDFAVLMRMFPSLAFLPTAEIPEAFQDLLEVIPVEAVPVANYFEDTYVGRPRRNGLCSALFPPEVWSVRESTLEDMPRTNNSVEAWHRGFQKNVDCTAPNLWFFLDCLKKEQSLTEMKIAQAQGGTTLTRVSKKHADCNKRIRFIVENYSSTRRMECLRALARNLAF</sequence>
<dbReference type="InterPro" id="IPR018289">
    <property type="entry name" value="MULE_transposase_dom"/>
</dbReference>
<dbReference type="EMBL" id="GEGO01004848">
    <property type="protein sequence ID" value="JAR90556.1"/>
    <property type="molecule type" value="Transcribed_RNA"/>
</dbReference>
<reference evidence="2" key="1">
    <citation type="journal article" date="2018" name="PLoS Negl. Trop. Dis.">
        <title>Sialome diversity of ticks revealed by RNAseq of single tick salivary glands.</title>
        <authorList>
            <person name="Perner J."/>
            <person name="Kropackova S."/>
            <person name="Kopacek P."/>
            <person name="Ribeiro J.M."/>
        </authorList>
    </citation>
    <scope>NUCLEOTIDE SEQUENCE</scope>
    <source>
        <strain evidence="2">Siblings of single egg batch collected in Ceske Budejovice</strain>
        <tissue evidence="2">Salivary glands</tissue>
    </source>
</reference>
<accession>A0A147BIF2</accession>
<proteinExistence type="predicted"/>
<feature type="non-terminal residue" evidence="2">
    <location>
        <position position="1"/>
    </location>
</feature>
<dbReference type="AlphaFoldDB" id="A0A147BIF2"/>
<name>A0A147BIF2_IXORI</name>
<organism evidence="2">
    <name type="scientific">Ixodes ricinus</name>
    <name type="common">Common tick</name>
    <name type="synonym">Acarus ricinus</name>
    <dbReference type="NCBI Taxonomy" id="34613"/>
    <lineage>
        <taxon>Eukaryota</taxon>
        <taxon>Metazoa</taxon>
        <taxon>Ecdysozoa</taxon>
        <taxon>Arthropoda</taxon>
        <taxon>Chelicerata</taxon>
        <taxon>Arachnida</taxon>
        <taxon>Acari</taxon>
        <taxon>Parasitiformes</taxon>
        <taxon>Ixodida</taxon>
        <taxon>Ixodoidea</taxon>
        <taxon>Ixodidae</taxon>
        <taxon>Ixodinae</taxon>
        <taxon>Ixodes</taxon>
    </lineage>
</organism>
<feature type="domain" description="MULE transposase" evidence="1">
    <location>
        <begin position="10"/>
        <end position="79"/>
    </location>
</feature>
<dbReference type="Pfam" id="PF10551">
    <property type="entry name" value="MULE"/>
    <property type="match status" value="1"/>
</dbReference>
<evidence type="ECO:0000313" key="2">
    <source>
        <dbReference type="EMBL" id="JAR90556.1"/>
    </source>
</evidence>